<name>A0A7W9V2D3_9ACTN</name>
<dbReference type="RefSeq" id="WP_184576717.1">
    <property type="nucleotide sequence ID" value="NZ_JACHJL010000018.1"/>
</dbReference>
<gene>
    <name evidence="1" type="ORF">FHS42_005820</name>
</gene>
<dbReference type="SUPFAM" id="SSF53335">
    <property type="entry name" value="S-adenosyl-L-methionine-dependent methyltransferases"/>
    <property type="match status" value="1"/>
</dbReference>
<reference evidence="1 2" key="1">
    <citation type="submission" date="2020-08" db="EMBL/GenBank/DDBJ databases">
        <title>Genomic Encyclopedia of Type Strains, Phase III (KMG-III): the genomes of soil and plant-associated and newly described type strains.</title>
        <authorList>
            <person name="Whitman W."/>
        </authorList>
    </citation>
    <scope>NUCLEOTIDE SEQUENCE [LARGE SCALE GENOMIC DNA]</scope>
    <source>
        <strain evidence="1 2">CECT 8305</strain>
    </source>
</reference>
<dbReference type="InterPro" id="IPR006764">
    <property type="entry name" value="SAM_dep_MeTrfase_SAV2177_type"/>
</dbReference>
<evidence type="ECO:0000313" key="2">
    <source>
        <dbReference type="Proteomes" id="UP000588098"/>
    </source>
</evidence>
<dbReference type="Pfam" id="PF04672">
    <property type="entry name" value="Methyltransf_19"/>
    <property type="match status" value="1"/>
</dbReference>
<keyword evidence="2" id="KW-1185">Reference proteome</keyword>
<proteinExistence type="predicted"/>
<dbReference type="PIRSF" id="PIRSF017393">
    <property type="entry name" value="MTase_SAV2177"/>
    <property type="match status" value="1"/>
</dbReference>
<organism evidence="1 2">
    <name type="scientific">Streptomyces zagrosensis</name>
    <dbReference type="NCBI Taxonomy" id="1042984"/>
    <lineage>
        <taxon>Bacteria</taxon>
        <taxon>Bacillati</taxon>
        <taxon>Actinomycetota</taxon>
        <taxon>Actinomycetes</taxon>
        <taxon>Kitasatosporales</taxon>
        <taxon>Streptomycetaceae</taxon>
        <taxon>Streptomyces</taxon>
    </lineage>
</organism>
<evidence type="ECO:0000313" key="1">
    <source>
        <dbReference type="EMBL" id="MBB5938729.1"/>
    </source>
</evidence>
<sequence>MYPEEYPLTQPIDVHTASAARMYDFLLAGVNNYAVDRAACQELLAIAPSAQRIARTNRDFLQRVVRVLVEDYGIDQFLDHGSGLPTQENVHQIAQRINPQCKVAYIDDDPMVLAHGRTQLHENHNTMVLHADMRSTQHIVEKTEGFIDFRRPVAALFISVLHCLPDSDDDSDPAALIQRVAKELKGGGLMVVCQLVSEDPAVRQGVTDLMRQATKNHWGRVRTPEEVRGYFSGMTTLDPGLVDVVDWRPDIEPPPPHLRPTDWVEWGGVAQL</sequence>
<dbReference type="InterPro" id="IPR029063">
    <property type="entry name" value="SAM-dependent_MTases_sf"/>
</dbReference>
<dbReference type="Gene3D" id="3.40.50.150">
    <property type="entry name" value="Vaccinia Virus protein VP39"/>
    <property type="match status" value="1"/>
</dbReference>
<evidence type="ECO:0008006" key="3">
    <source>
        <dbReference type="Google" id="ProtNLM"/>
    </source>
</evidence>
<dbReference type="Proteomes" id="UP000588098">
    <property type="component" value="Unassembled WGS sequence"/>
</dbReference>
<comment type="caution">
    <text evidence="1">The sequence shown here is derived from an EMBL/GenBank/DDBJ whole genome shotgun (WGS) entry which is preliminary data.</text>
</comment>
<dbReference type="EMBL" id="JACHJL010000018">
    <property type="protein sequence ID" value="MBB5938729.1"/>
    <property type="molecule type" value="Genomic_DNA"/>
</dbReference>
<protein>
    <recommendedName>
        <fullName evidence="3">SAM-dependent methyltransferase</fullName>
    </recommendedName>
</protein>
<accession>A0A7W9V2D3</accession>
<dbReference type="AlphaFoldDB" id="A0A7W9V2D3"/>